<dbReference type="AlphaFoldDB" id="A0A1B7MVH6"/>
<evidence type="ECO:0000256" key="2">
    <source>
        <dbReference type="ARBA" id="ARBA00022679"/>
    </source>
</evidence>
<evidence type="ECO:0000256" key="4">
    <source>
        <dbReference type="ARBA" id="ARBA00038314"/>
    </source>
</evidence>
<evidence type="ECO:0000313" key="5">
    <source>
        <dbReference type="EMBL" id="OAX36585.1"/>
    </source>
</evidence>
<dbReference type="EMBL" id="KV448406">
    <property type="protein sequence ID" value="OAX36585.1"/>
    <property type="molecule type" value="Genomic_DNA"/>
</dbReference>
<dbReference type="STRING" id="1314800.A0A1B7MVH6"/>
<keyword evidence="3" id="KW-0949">S-adenosyl-L-methionine</keyword>
<comment type="pathway">
    <text evidence="1">Secondary metabolite biosynthesis.</text>
</comment>
<dbReference type="Gene3D" id="3.40.50.150">
    <property type="entry name" value="Vaccinia Virus protein VP39"/>
    <property type="match status" value="1"/>
</dbReference>
<evidence type="ECO:0008006" key="7">
    <source>
        <dbReference type="Google" id="ProtNLM"/>
    </source>
</evidence>
<keyword evidence="6" id="KW-1185">Reference proteome</keyword>
<proteinExistence type="inferred from homology"/>
<reference evidence="5 6" key="1">
    <citation type="submission" date="2016-06" db="EMBL/GenBank/DDBJ databases">
        <title>Comparative genomics of the ectomycorrhizal sister species Rhizopogon vinicolor and Rhizopogon vesiculosus (Basidiomycota: Boletales) reveals a divergence of the mating type B locus.</title>
        <authorList>
            <consortium name="DOE Joint Genome Institute"/>
            <person name="Mujic A.B."/>
            <person name="Kuo A."/>
            <person name="Tritt A."/>
            <person name="Lipzen A."/>
            <person name="Chen C."/>
            <person name="Johnson J."/>
            <person name="Sharma A."/>
            <person name="Barry K."/>
            <person name="Grigoriev I.V."/>
            <person name="Spatafora J.W."/>
        </authorList>
    </citation>
    <scope>NUCLEOTIDE SEQUENCE [LARGE SCALE GENOMIC DNA]</scope>
    <source>
        <strain evidence="5 6">AM-OR11-026</strain>
    </source>
</reference>
<dbReference type="OrthoDB" id="2094832at2759"/>
<evidence type="ECO:0000256" key="1">
    <source>
        <dbReference type="ARBA" id="ARBA00005179"/>
    </source>
</evidence>
<comment type="similarity">
    <text evidence="4">Belongs to the class I-like SAM-binding methyltransferase superfamily.</text>
</comment>
<gene>
    <name evidence="5" type="ORF">K503DRAFT_694880</name>
</gene>
<dbReference type="InterPro" id="IPR051654">
    <property type="entry name" value="Meroterpenoid_MTases"/>
</dbReference>
<dbReference type="Proteomes" id="UP000092154">
    <property type="component" value="Unassembled WGS sequence"/>
</dbReference>
<dbReference type="PANTHER" id="PTHR35897">
    <property type="entry name" value="METHYLTRANSFERASE AUSD"/>
    <property type="match status" value="1"/>
</dbReference>
<dbReference type="GO" id="GO:0016740">
    <property type="term" value="F:transferase activity"/>
    <property type="evidence" value="ECO:0007669"/>
    <property type="project" value="UniProtKB-KW"/>
</dbReference>
<evidence type="ECO:0000313" key="6">
    <source>
        <dbReference type="Proteomes" id="UP000092154"/>
    </source>
</evidence>
<accession>A0A1B7MVH6</accession>
<dbReference type="PANTHER" id="PTHR35897:SF1">
    <property type="entry name" value="METHYLTRANSFERASE AUSD"/>
    <property type="match status" value="1"/>
</dbReference>
<keyword evidence="2" id="KW-0808">Transferase</keyword>
<dbReference type="SUPFAM" id="SSF53335">
    <property type="entry name" value="S-adenosyl-L-methionine-dependent methyltransferases"/>
    <property type="match status" value="1"/>
</dbReference>
<organism evidence="5 6">
    <name type="scientific">Rhizopogon vinicolor AM-OR11-026</name>
    <dbReference type="NCBI Taxonomy" id="1314800"/>
    <lineage>
        <taxon>Eukaryota</taxon>
        <taxon>Fungi</taxon>
        <taxon>Dikarya</taxon>
        <taxon>Basidiomycota</taxon>
        <taxon>Agaricomycotina</taxon>
        <taxon>Agaricomycetes</taxon>
        <taxon>Agaricomycetidae</taxon>
        <taxon>Boletales</taxon>
        <taxon>Suillineae</taxon>
        <taxon>Rhizopogonaceae</taxon>
        <taxon>Rhizopogon</taxon>
    </lineage>
</organism>
<dbReference type="InterPro" id="IPR029063">
    <property type="entry name" value="SAM-dependent_MTases_sf"/>
</dbReference>
<protein>
    <recommendedName>
        <fullName evidence="7">Methyltransferase domain-containing protein</fullName>
    </recommendedName>
</protein>
<sequence length="300" mass="33443">MTDQGPATIEAQLSFPPLDESQYDLSSQDAVFMKKLTGIEDDAALKRHILGVQAKAYKVAPYGCIYLFSFIRRKLCWLPAHEQVLRLGRECKDPIFLDIGCCFGSDIREVIHDGFPAAKIIGTDLHPEFWNLGHELYNTSPDTFPAHFVGGDVFKPEILAVAPPSTRTTGTPSPDLNNLTSLNPLHGRVSVIYATAFFHFFKEDKQLHMAHALAGLLSPEPGSVIVGAHTGAQEKGVVNQVFRNVEVDMFAHSPESWIAMWDGEVFEKGMVKVDAEFREVISDVSSSERYLFLFWSVTRL</sequence>
<dbReference type="InParanoid" id="A0A1B7MVH6"/>
<evidence type="ECO:0000256" key="3">
    <source>
        <dbReference type="ARBA" id="ARBA00022691"/>
    </source>
</evidence>
<name>A0A1B7MVH6_9AGAM</name>